<reference evidence="4" key="1">
    <citation type="journal article" date="2019" name="Int. J. Syst. Evol. Microbiol.">
        <title>The Global Catalogue of Microorganisms (GCM) 10K type strain sequencing project: providing services to taxonomists for standard genome sequencing and annotation.</title>
        <authorList>
            <consortium name="The Broad Institute Genomics Platform"/>
            <consortium name="The Broad Institute Genome Sequencing Center for Infectious Disease"/>
            <person name="Wu L."/>
            <person name="Ma J."/>
        </authorList>
    </citation>
    <scope>NUCLEOTIDE SEQUENCE [LARGE SCALE GENOMIC DNA]</scope>
    <source>
        <strain evidence="4">CCUG 56754</strain>
    </source>
</reference>
<dbReference type="InterPro" id="IPR029068">
    <property type="entry name" value="Glyas_Bleomycin-R_OHBP_Dase"/>
</dbReference>
<comment type="caution">
    <text evidence="3">The sequence shown here is derived from an EMBL/GenBank/DDBJ whole genome shotgun (WGS) entry which is preliminary data.</text>
</comment>
<dbReference type="InterPro" id="IPR037523">
    <property type="entry name" value="VOC_core"/>
</dbReference>
<dbReference type="InterPro" id="IPR051785">
    <property type="entry name" value="MMCE/EMCE_epimerase"/>
</dbReference>
<dbReference type="PANTHER" id="PTHR43048">
    <property type="entry name" value="METHYLMALONYL-COA EPIMERASE"/>
    <property type="match status" value="1"/>
</dbReference>
<evidence type="ECO:0000259" key="2">
    <source>
        <dbReference type="PROSITE" id="PS51819"/>
    </source>
</evidence>
<dbReference type="SUPFAM" id="SSF54593">
    <property type="entry name" value="Glyoxalase/Bleomycin resistance protein/Dihydroxybiphenyl dioxygenase"/>
    <property type="match status" value="1"/>
</dbReference>
<dbReference type="RefSeq" id="WP_390361360.1">
    <property type="nucleotide sequence ID" value="NZ_JBHTKJ010000018.1"/>
</dbReference>
<dbReference type="Proteomes" id="UP001597040">
    <property type="component" value="Unassembled WGS sequence"/>
</dbReference>
<dbReference type="PROSITE" id="PS51819">
    <property type="entry name" value="VOC"/>
    <property type="match status" value="1"/>
</dbReference>
<dbReference type="Gene3D" id="3.10.180.10">
    <property type="entry name" value="2,3-Dihydroxybiphenyl 1,2-Dioxygenase, domain 1"/>
    <property type="match status" value="1"/>
</dbReference>
<organism evidence="3 4">
    <name type="scientific">Virgibacillus byunsanensis</name>
    <dbReference type="NCBI Taxonomy" id="570945"/>
    <lineage>
        <taxon>Bacteria</taxon>
        <taxon>Bacillati</taxon>
        <taxon>Bacillota</taxon>
        <taxon>Bacilli</taxon>
        <taxon>Bacillales</taxon>
        <taxon>Bacillaceae</taxon>
        <taxon>Virgibacillus</taxon>
    </lineage>
</organism>
<proteinExistence type="predicted"/>
<dbReference type="PANTHER" id="PTHR43048:SF3">
    <property type="entry name" value="METHYLMALONYL-COA EPIMERASE, MITOCHONDRIAL"/>
    <property type="match status" value="1"/>
</dbReference>
<evidence type="ECO:0000256" key="1">
    <source>
        <dbReference type="ARBA" id="ARBA00022723"/>
    </source>
</evidence>
<keyword evidence="1" id="KW-0479">Metal-binding</keyword>
<name>A0ABW3LL66_9BACI</name>
<evidence type="ECO:0000313" key="3">
    <source>
        <dbReference type="EMBL" id="MFD1038407.1"/>
    </source>
</evidence>
<protein>
    <submittedName>
        <fullName evidence="3">VOC family protein</fullName>
    </submittedName>
</protein>
<dbReference type="Pfam" id="PF13669">
    <property type="entry name" value="Glyoxalase_4"/>
    <property type="match status" value="1"/>
</dbReference>
<feature type="domain" description="VOC" evidence="2">
    <location>
        <begin position="7"/>
        <end position="134"/>
    </location>
</feature>
<sequence length="139" mass="15938">MIFIVNKIHHIAFLVRDLNKAIHLYKDVLNMTYIKRFYFDGRGAEVALFQVSGVILELICPKEKGFGPYNYLEKHGEGFFHIAFEVDDVISEMGVLNEKGFLKEGAALHEGIDWELAWMDSNQTMGVPMQIVTENKNND</sequence>
<gene>
    <name evidence="3" type="ORF">ACFQ3N_08340</name>
</gene>
<keyword evidence="4" id="KW-1185">Reference proteome</keyword>
<evidence type="ECO:0000313" key="4">
    <source>
        <dbReference type="Proteomes" id="UP001597040"/>
    </source>
</evidence>
<accession>A0ABW3LL66</accession>
<dbReference type="EMBL" id="JBHTKJ010000018">
    <property type="protein sequence ID" value="MFD1038407.1"/>
    <property type="molecule type" value="Genomic_DNA"/>
</dbReference>